<dbReference type="Proteomes" id="UP001585053">
    <property type="component" value="Unassembled WGS sequence"/>
</dbReference>
<proteinExistence type="predicted"/>
<keyword evidence="5" id="KW-1185">Reference proteome</keyword>
<feature type="transmembrane region" description="Helical" evidence="1">
    <location>
        <begin position="89"/>
        <end position="111"/>
    </location>
</feature>
<dbReference type="Proteomes" id="UP000467124">
    <property type="component" value="Unassembled WGS sequence"/>
</dbReference>
<evidence type="ECO:0008006" key="6">
    <source>
        <dbReference type="Google" id="ProtNLM"/>
    </source>
</evidence>
<gene>
    <name evidence="3" type="ORF">GTW20_07360</name>
    <name evidence="2" type="ORF">VSQ78_17025</name>
</gene>
<dbReference type="EMBL" id="JAYMRS010000006">
    <property type="protein sequence ID" value="MFB8769412.1"/>
    <property type="molecule type" value="Genomic_DNA"/>
</dbReference>
<evidence type="ECO:0000313" key="5">
    <source>
        <dbReference type="Proteomes" id="UP001585053"/>
    </source>
</evidence>
<dbReference type="GeneID" id="91391751"/>
<dbReference type="RefSeq" id="WP_014913134.1">
    <property type="nucleotide sequence ID" value="NZ_BAZE01000005.1"/>
</dbReference>
<keyword evidence="1" id="KW-0472">Membrane</keyword>
<evidence type="ECO:0000256" key="1">
    <source>
        <dbReference type="SAM" id="Phobius"/>
    </source>
</evidence>
<keyword evidence="1" id="KW-1133">Transmembrane helix</keyword>
<dbReference type="OMA" id="WDARIAF"/>
<reference evidence="3 4" key="1">
    <citation type="journal article" date="2019" name="Nat. Commun.">
        <title>The antimicrobial potential of Streptomyces from insect microbiomes.</title>
        <authorList>
            <person name="Chevrette M.G."/>
            <person name="Carlson C.M."/>
            <person name="Ortega H.E."/>
            <person name="Thomas C."/>
            <person name="Ananiev G.E."/>
            <person name="Barns K.J."/>
            <person name="Book A.J."/>
            <person name="Cagnazzo J."/>
            <person name="Carlos C."/>
            <person name="Flanigan W."/>
            <person name="Grubbs K.J."/>
            <person name="Horn H.A."/>
            <person name="Hoffmann F.M."/>
            <person name="Klassen J.L."/>
            <person name="Knack J.J."/>
            <person name="Lewin G.R."/>
            <person name="McDonald B.R."/>
            <person name="Muller L."/>
            <person name="Melo W.G.P."/>
            <person name="Pinto-Tomas A.A."/>
            <person name="Schmitz A."/>
            <person name="Wendt-Pienkowski E."/>
            <person name="Wildman S."/>
            <person name="Zhao M."/>
            <person name="Zhang F."/>
            <person name="Bugni T.S."/>
            <person name="Andes D.R."/>
            <person name="Pupo M.T."/>
            <person name="Currie C.R."/>
        </authorList>
    </citation>
    <scope>NUCLEOTIDE SEQUENCE [LARGE SCALE GENOMIC DNA]</scope>
    <source>
        <strain evidence="3 4">SID5840</strain>
    </source>
</reference>
<accession>A0A7K2IQL6</accession>
<keyword evidence="1" id="KW-0812">Transmembrane</keyword>
<comment type="caution">
    <text evidence="3">The sequence shown here is derived from an EMBL/GenBank/DDBJ whole genome shotgun (WGS) entry which is preliminary data.</text>
</comment>
<protein>
    <recommendedName>
        <fullName evidence="6">CDP-alcohol phosphatidyltransferase family protein</fullName>
    </recommendedName>
</protein>
<evidence type="ECO:0000313" key="4">
    <source>
        <dbReference type="Proteomes" id="UP000467124"/>
    </source>
</evidence>
<sequence>MAEGTVARATARIIERRHVTRSGVTRVSLVASVAAAVWFSRADPTGAVLGSLFLALILACDAVRSRMRSDRRDALTLWTVSMASQLREYVVYVGLAFGAAAAGHASAWGWAAGALIALALRNALLVAFAAPPASSASPALFVPAQRRSEAVRPPGVPRPRPAGVPEPSLPLPLLVRRVMAFGQPTRFLVIAVATTLWDARIAFVSLIVGCAVAITGELVDPSSRGEGR</sequence>
<evidence type="ECO:0000313" key="3">
    <source>
        <dbReference type="EMBL" id="MYR32094.1"/>
    </source>
</evidence>
<feature type="transmembrane region" description="Helical" evidence="1">
    <location>
        <begin position="23"/>
        <end position="40"/>
    </location>
</feature>
<reference evidence="2 5" key="2">
    <citation type="submission" date="2024-01" db="EMBL/GenBank/DDBJ databases">
        <title>Genome mining of biosynthetic gene clusters to explore secondary metabolites of Streptomyces sp.</title>
        <authorList>
            <person name="Baig A."/>
            <person name="Ajitkumar Shintre N."/>
            <person name="Kumar H."/>
            <person name="Anbarasu A."/>
            <person name="Ramaiah S."/>
        </authorList>
    </citation>
    <scope>NUCLEOTIDE SEQUENCE [LARGE SCALE GENOMIC DNA]</scope>
    <source>
        <strain evidence="2 5">A01</strain>
    </source>
</reference>
<name>A0A7K2IQL6_9ACTN</name>
<evidence type="ECO:0000313" key="2">
    <source>
        <dbReference type="EMBL" id="MFB8769412.1"/>
    </source>
</evidence>
<dbReference type="EMBL" id="WWHY01000001">
    <property type="protein sequence ID" value="MYR32094.1"/>
    <property type="molecule type" value="Genomic_DNA"/>
</dbReference>
<dbReference type="AlphaFoldDB" id="A0A7K2IQL6"/>
<feature type="transmembrane region" description="Helical" evidence="1">
    <location>
        <begin position="46"/>
        <end position="63"/>
    </location>
</feature>
<organism evidence="3 4">
    <name type="scientific">Nocardiopsis alba</name>
    <dbReference type="NCBI Taxonomy" id="53437"/>
    <lineage>
        <taxon>Bacteria</taxon>
        <taxon>Bacillati</taxon>
        <taxon>Actinomycetota</taxon>
        <taxon>Actinomycetes</taxon>
        <taxon>Streptosporangiales</taxon>
        <taxon>Nocardiopsidaceae</taxon>
        <taxon>Nocardiopsis</taxon>
    </lineage>
</organism>